<proteinExistence type="predicted"/>
<keyword evidence="1 2" id="KW-0238">DNA-binding</keyword>
<dbReference type="GO" id="GO:0003677">
    <property type="term" value="F:DNA binding"/>
    <property type="evidence" value="ECO:0007669"/>
    <property type="project" value="UniProtKB-UniRule"/>
</dbReference>
<feature type="region of interest" description="Disordered" evidence="3">
    <location>
        <begin position="130"/>
        <end position="158"/>
    </location>
</feature>
<gene>
    <name evidence="6" type="ORF">DHV72_08645</name>
</gene>
<dbReference type="PROSITE" id="PS51755">
    <property type="entry name" value="OMPR_PHOB"/>
    <property type="match status" value="1"/>
</dbReference>
<dbReference type="InterPro" id="IPR016032">
    <property type="entry name" value="Sig_transdc_resp-reg_C-effctor"/>
</dbReference>
<keyword evidence="4" id="KW-1133">Transmembrane helix</keyword>
<dbReference type="SMART" id="SM00862">
    <property type="entry name" value="Trans_reg_C"/>
    <property type="match status" value="1"/>
</dbReference>
<keyword evidence="4" id="KW-0812">Transmembrane</keyword>
<dbReference type="Pfam" id="PF00486">
    <property type="entry name" value="Trans_reg_C"/>
    <property type="match status" value="1"/>
</dbReference>
<feature type="domain" description="OmpR/PhoB-type" evidence="5">
    <location>
        <begin position="1"/>
        <end position="104"/>
    </location>
</feature>
<dbReference type="Gene3D" id="1.10.10.10">
    <property type="entry name" value="Winged helix-like DNA-binding domain superfamily/Winged helix DNA-binding domain"/>
    <property type="match status" value="1"/>
</dbReference>
<dbReference type="InterPro" id="IPR036388">
    <property type="entry name" value="WH-like_DNA-bd_sf"/>
</dbReference>
<reference evidence="6 7" key="1">
    <citation type="journal article" date="2018" name="Nat. Biotechnol.">
        <title>A standardized bacterial taxonomy based on genome phylogeny substantially revises the tree of life.</title>
        <authorList>
            <person name="Parks D.H."/>
            <person name="Chuvochina M."/>
            <person name="Waite D.W."/>
            <person name="Rinke C."/>
            <person name="Skarshewski A."/>
            <person name="Chaumeil P.A."/>
            <person name="Hugenholtz P."/>
        </authorList>
    </citation>
    <scope>NUCLEOTIDE SEQUENCE [LARGE SCALE GENOMIC DNA]</scope>
    <source>
        <strain evidence="6">UBA11264</strain>
    </source>
</reference>
<evidence type="ECO:0000256" key="1">
    <source>
        <dbReference type="ARBA" id="ARBA00023125"/>
    </source>
</evidence>
<protein>
    <recommendedName>
        <fullName evidence="5">OmpR/PhoB-type domain-containing protein</fullName>
    </recommendedName>
</protein>
<evidence type="ECO:0000259" key="5">
    <source>
        <dbReference type="PROSITE" id="PS51755"/>
    </source>
</evidence>
<feature type="DNA-binding region" description="OmpR/PhoB-type" evidence="2">
    <location>
        <begin position="1"/>
        <end position="104"/>
    </location>
</feature>
<evidence type="ECO:0000256" key="4">
    <source>
        <dbReference type="SAM" id="Phobius"/>
    </source>
</evidence>
<name>A0A9C7QTL8_9GAMM</name>
<organism evidence="6 7">
    <name type="scientific">Serratia grimesii</name>
    <dbReference type="NCBI Taxonomy" id="82995"/>
    <lineage>
        <taxon>Bacteria</taxon>
        <taxon>Pseudomonadati</taxon>
        <taxon>Pseudomonadota</taxon>
        <taxon>Gammaproteobacteria</taxon>
        <taxon>Enterobacterales</taxon>
        <taxon>Yersiniaceae</taxon>
        <taxon>Serratia</taxon>
    </lineage>
</organism>
<dbReference type="Proteomes" id="UP000262210">
    <property type="component" value="Unassembled WGS sequence"/>
</dbReference>
<comment type="caution">
    <text evidence="6">The sequence shown here is derived from an EMBL/GenBank/DDBJ whole genome shotgun (WGS) entry which is preliminary data.</text>
</comment>
<dbReference type="SUPFAM" id="SSF46894">
    <property type="entry name" value="C-terminal effector domain of the bipartite response regulators"/>
    <property type="match status" value="1"/>
</dbReference>
<dbReference type="EMBL" id="DPSM01000015">
    <property type="protein sequence ID" value="HCK00081.1"/>
    <property type="molecule type" value="Genomic_DNA"/>
</dbReference>
<sequence>MKYVLNLTVAFDFDSRRLSLRNDDRIFIDLTKPATRLLIELIKNNRTNTSREDLLNNVWINYGFSASNASLNNYISELRRSFATLEMNRDVIITIPKVGFRLDADIQTIARFGSPETCKEQVLDDLSVAAEQPDDSTTQVKREGSPAPPIDIVPPQIEAGSNSPTVAKTTNLKATIKIKLLSLCLALLVLFIYFMATKPDNTVPVEQLFQEGQCTIYSLGPDKDTPNMLSRIKLHIAKMNIDCRSVKRDVFYIEELPEKNVNNTIFISVCDKSEDNQYRTCRNKFEDTRKNIK</sequence>
<dbReference type="InterPro" id="IPR001867">
    <property type="entry name" value="OmpR/PhoB-type_DNA-bd"/>
</dbReference>
<dbReference type="CDD" id="cd00383">
    <property type="entry name" value="trans_reg_C"/>
    <property type="match status" value="1"/>
</dbReference>
<dbReference type="AlphaFoldDB" id="A0A9C7QTL8"/>
<evidence type="ECO:0000256" key="3">
    <source>
        <dbReference type="SAM" id="MobiDB-lite"/>
    </source>
</evidence>
<dbReference type="RefSeq" id="WP_278430952.1">
    <property type="nucleotide sequence ID" value="NZ_DPSM01000015.1"/>
</dbReference>
<evidence type="ECO:0000313" key="6">
    <source>
        <dbReference type="EMBL" id="HCK00081.1"/>
    </source>
</evidence>
<keyword evidence="4" id="KW-0472">Membrane</keyword>
<dbReference type="GO" id="GO:0006355">
    <property type="term" value="P:regulation of DNA-templated transcription"/>
    <property type="evidence" value="ECO:0007669"/>
    <property type="project" value="InterPro"/>
</dbReference>
<evidence type="ECO:0000256" key="2">
    <source>
        <dbReference type="PROSITE-ProRule" id="PRU01091"/>
    </source>
</evidence>
<accession>A0A9C7QTL8</accession>
<dbReference type="GO" id="GO:0000160">
    <property type="term" value="P:phosphorelay signal transduction system"/>
    <property type="evidence" value="ECO:0007669"/>
    <property type="project" value="InterPro"/>
</dbReference>
<evidence type="ECO:0000313" key="7">
    <source>
        <dbReference type="Proteomes" id="UP000262210"/>
    </source>
</evidence>
<feature type="transmembrane region" description="Helical" evidence="4">
    <location>
        <begin position="178"/>
        <end position="196"/>
    </location>
</feature>